<dbReference type="SUPFAM" id="SSF46689">
    <property type="entry name" value="Homeodomain-like"/>
    <property type="match status" value="1"/>
</dbReference>
<dbReference type="InterPro" id="IPR009057">
    <property type="entry name" value="Homeodomain-like_sf"/>
</dbReference>
<dbReference type="PROSITE" id="PS01124">
    <property type="entry name" value="HTH_ARAC_FAMILY_2"/>
    <property type="match status" value="1"/>
</dbReference>
<accession>A0A1H4R8E2</accession>
<sequence length="298" mass="34850">MEDIPQIGIPELYADYANQKSSTQPKFILLKPENMPEYIKSGNPFRNVNYGISFFVESNSELNIDFNSYKPKKNTVYFGSPGQVFAINGEFTEGIGVLFQADFILRHGAQQWLQSLPIFNRFLSEPFIELSEEDLLMFQRLINEMDTEYVNDDFLKYEMLEAQLTQVLVKLSRLYRASKESKISVDTQHMMTLESLINKQFKNNRSVVDYAAQLYMTPQNLNRITKKAMGKSVSELINEKLIIEIKRYLVYTDMSSEEIAHFFNFYDNSYFTKTFKKAVGETPKAFRKRQKELFFPTK</sequence>
<dbReference type="EMBL" id="FNTB01000001">
    <property type="protein sequence ID" value="SEC28143.1"/>
    <property type="molecule type" value="Genomic_DNA"/>
</dbReference>
<dbReference type="GO" id="GO:0003700">
    <property type="term" value="F:DNA-binding transcription factor activity"/>
    <property type="evidence" value="ECO:0007669"/>
    <property type="project" value="InterPro"/>
</dbReference>
<evidence type="ECO:0000313" key="5">
    <source>
        <dbReference type="EMBL" id="SEC28143.1"/>
    </source>
</evidence>
<keyword evidence="3" id="KW-0804">Transcription</keyword>
<proteinExistence type="predicted"/>
<reference evidence="5 6" key="1">
    <citation type="submission" date="2016-10" db="EMBL/GenBank/DDBJ databases">
        <authorList>
            <person name="de Groot N.N."/>
        </authorList>
    </citation>
    <scope>NUCLEOTIDE SEQUENCE [LARGE SCALE GENOMIC DNA]</scope>
    <source>
        <strain evidence="5 6">MAR_2009_71</strain>
    </source>
</reference>
<dbReference type="OrthoDB" id="1096411at2"/>
<dbReference type="PANTHER" id="PTHR43280">
    <property type="entry name" value="ARAC-FAMILY TRANSCRIPTIONAL REGULATOR"/>
    <property type="match status" value="1"/>
</dbReference>
<dbReference type="Gene3D" id="1.10.10.60">
    <property type="entry name" value="Homeodomain-like"/>
    <property type="match status" value="1"/>
</dbReference>
<evidence type="ECO:0000259" key="4">
    <source>
        <dbReference type="PROSITE" id="PS01124"/>
    </source>
</evidence>
<keyword evidence="1" id="KW-0805">Transcription regulation</keyword>
<dbReference type="RefSeq" id="WP_074673559.1">
    <property type="nucleotide sequence ID" value="NZ_FNTB01000001.1"/>
</dbReference>
<name>A0A1H4R8E2_9FLAO</name>
<dbReference type="InterPro" id="IPR018060">
    <property type="entry name" value="HTH_AraC"/>
</dbReference>
<feature type="domain" description="HTH araC/xylS-type" evidence="4">
    <location>
        <begin position="191"/>
        <end position="289"/>
    </location>
</feature>
<evidence type="ECO:0000313" key="6">
    <source>
        <dbReference type="Proteomes" id="UP000183038"/>
    </source>
</evidence>
<evidence type="ECO:0000256" key="1">
    <source>
        <dbReference type="ARBA" id="ARBA00023015"/>
    </source>
</evidence>
<protein>
    <submittedName>
        <fullName evidence="5">AraC-type DNA-binding protein</fullName>
    </submittedName>
</protein>
<evidence type="ECO:0000256" key="2">
    <source>
        <dbReference type="ARBA" id="ARBA00023125"/>
    </source>
</evidence>
<keyword evidence="2 5" id="KW-0238">DNA-binding</keyword>
<gene>
    <name evidence="5" type="ORF">SAMN05192540_2792</name>
</gene>
<dbReference type="AlphaFoldDB" id="A0A1H4R8E2"/>
<dbReference type="GO" id="GO:0043565">
    <property type="term" value="F:sequence-specific DNA binding"/>
    <property type="evidence" value="ECO:0007669"/>
    <property type="project" value="InterPro"/>
</dbReference>
<dbReference type="SMART" id="SM00342">
    <property type="entry name" value="HTH_ARAC"/>
    <property type="match status" value="1"/>
</dbReference>
<evidence type="ECO:0000256" key="3">
    <source>
        <dbReference type="ARBA" id="ARBA00023163"/>
    </source>
</evidence>
<dbReference type="Pfam" id="PF12833">
    <property type="entry name" value="HTH_18"/>
    <property type="match status" value="1"/>
</dbReference>
<organism evidence="5 6">
    <name type="scientific">Maribacter dokdonensis</name>
    <dbReference type="NCBI Taxonomy" id="320912"/>
    <lineage>
        <taxon>Bacteria</taxon>
        <taxon>Pseudomonadati</taxon>
        <taxon>Bacteroidota</taxon>
        <taxon>Flavobacteriia</taxon>
        <taxon>Flavobacteriales</taxon>
        <taxon>Flavobacteriaceae</taxon>
        <taxon>Maribacter</taxon>
    </lineage>
</organism>
<dbReference type="Proteomes" id="UP000183038">
    <property type="component" value="Unassembled WGS sequence"/>
</dbReference>
<dbReference type="PANTHER" id="PTHR43280:SF32">
    <property type="entry name" value="TRANSCRIPTIONAL REGULATORY PROTEIN"/>
    <property type="match status" value="1"/>
</dbReference>